<comment type="caution">
    <text evidence="1">The sequence shown here is derived from an EMBL/GenBank/DDBJ whole genome shotgun (WGS) entry which is preliminary data.</text>
</comment>
<proteinExistence type="predicted"/>
<evidence type="ECO:0000313" key="1">
    <source>
        <dbReference type="EMBL" id="KAK4742529.1"/>
    </source>
</evidence>
<accession>A0AAN7GRR7</accession>
<dbReference type="InterPro" id="IPR038971">
    <property type="entry name" value="SMR11/SMR16"/>
</dbReference>
<dbReference type="PANTHER" id="PTHR36310:SF1">
    <property type="entry name" value="CYCLIN-DEPENDENT PROTEIN KINASE INHIBITOR SMR11"/>
    <property type="match status" value="1"/>
</dbReference>
<dbReference type="EMBL" id="JAXIOK010000023">
    <property type="protein sequence ID" value="KAK4742529.1"/>
    <property type="molecule type" value="Genomic_DNA"/>
</dbReference>
<organism evidence="1 2">
    <name type="scientific">Trapa incisa</name>
    <dbReference type="NCBI Taxonomy" id="236973"/>
    <lineage>
        <taxon>Eukaryota</taxon>
        <taxon>Viridiplantae</taxon>
        <taxon>Streptophyta</taxon>
        <taxon>Embryophyta</taxon>
        <taxon>Tracheophyta</taxon>
        <taxon>Spermatophyta</taxon>
        <taxon>Magnoliopsida</taxon>
        <taxon>eudicotyledons</taxon>
        <taxon>Gunneridae</taxon>
        <taxon>Pentapetalae</taxon>
        <taxon>rosids</taxon>
        <taxon>malvids</taxon>
        <taxon>Myrtales</taxon>
        <taxon>Lythraceae</taxon>
        <taxon>Trapa</taxon>
    </lineage>
</organism>
<reference evidence="1 2" key="1">
    <citation type="journal article" date="2023" name="Hortic Res">
        <title>Pangenome of water caltrop reveals structural variations and asymmetric subgenome divergence after allopolyploidization.</title>
        <authorList>
            <person name="Zhang X."/>
            <person name="Chen Y."/>
            <person name="Wang L."/>
            <person name="Yuan Y."/>
            <person name="Fang M."/>
            <person name="Shi L."/>
            <person name="Lu R."/>
            <person name="Comes H.P."/>
            <person name="Ma Y."/>
            <person name="Chen Y."/>
            <person name="Huang G."/>
            <person name="Zhou Y."/>
            <person name="Zheng Z."/>
            <person name="Qiu Y."/>
        </authorList>
    </citation>
    <scope>NUCLEOTIDE SEQUENCE [LARGE SCALE GENOMIC DNA]</scope>
    <source>
        <tissue evidence="1">Roots</tissue>
    </source>
</reference>
<evidence type="ECO:0000313" key="2">
    <source>
        <dbReference type="Proteomes" id="UP001345219"/>
    </source>
</evidence>
<dbReference type="PANTHER" id="PTHR36310">
    <property type="entry name" value="CYCLIN-DEPENDENT PROTEIN KINASE INHIBITOR SMR11"/>
    <property type="match status" value="1"/>
</dbReference>
<protein>
    <submittedName>
        <fullName evidence="1">Uncharacterized protein</fullName>
    </submittedName>
</protein>
<dbReference type="AlphaFoldDB" id="A0AAN7GRR7"/>
<name>A0AAN7GRR7_9MYRT</name>
<sequence length="88" mass="9768">MDIVGADGSPHTPKEDVFNPFAPAANDLLLAPQCKKRCAEWKTSVSRRLSFGCTTENPGKRSREENHTHISDEELVDALYENLLVADI</sequence>
<dbReference type="Proteomes" id="UP001345219">
    <property type="component" value="Chromosome 1"/>
</dbReference>
<keyword evidence="2" id="KW-1185">Reference proteome</keyword>
<gene>
    <name evidence="1" type="ORF">SAY87_000530</name>
</gene>